<gene>
    <name evidence="1" type="ORF">AVEN_40406_1</name>
</gene>
<proteinExistence type="predicted"/>
<dbReference type="EMBL" id="BGPR01000328">
    <property type="protein sequence ID" value="GBM13466.1"/>
    <property type="molecule type" value="Genomic_DNA"/>
</dbReference>
<accession>A0A4Y2DBL4</accession>
<keyword evidence="2" id="KW-1185">Reference proteome</keyword>
<reference evidence="1 2" key="1">
    <citation type="journal article" date="2019" name="Sci. Rep.">
        <title>Orb-weaving spider Araneus ventricosus genome elucidates the spidroin gene catalogue.</title>
        <authorList>
            <person name="Kono N."/>
            <person name="Nakamura H."/>
            <person name="Ohtoshi R."/>
            <person name="Moran D.A.P."/>
            <person name="Shinohara A."/>
            <person name="Yoshida Y."/>
            <person name="Fujiwara M."/>
            <person name="Mori M."/>
            <person name="Tomita M."/>
            <person name="Arakawa K."/>
        </authorList>
    </citation>
    <scope>NUCLEOTIDE SEQUENCE [LARGE SCALE GENOMIC DNA]</scope>
</reference>
<dbReference type="Proteomes" id="UP000499080">
    <property type="component" value="Unassembled WGS sequence"/>
</dbReference>
<evidence type="ECO:0000313" key="2">
    <source>
        <dbReference type="Proteomes" id="UP000499080"/>
    </source>
</evidence>
<protein>
    <submittedName>
        <fullName evidence="1">Uncharacterized protein</fullName>
    </submittedName>
</protein>
<evidence type="ECO:0000313" key="1">
    <source>
        <dbReference type="EMBL" id="GBM13466.1"/>
    </source>
</evidence>
<name>A0A4Y2DBL4_ARAVE</name>
<sequence length="114" mass="12466">MCFMAARGINEPNGSYPWFVPQLWLIHGGLVVKVRLRDQRASSSEPDSSEDPPCVRAACTLNSTSWAKRPLGGEVRKFGYGAPAQVSPCHLTAAQNYDVRPKIGLLLLQEGTLI</sequence>
<organism evidence="1 2">
    <name type="scientific">Araneus ventricosus</name>
    <name type="common">Orbweaver spider</name>
    <name type="synonym">Epeira ventricosa</name>
    <dbReference type="NCBI Taxonomy" id="182803"/>
    <lineage>
        <taxon>Eukaryota</taxon>
        <taxon>Metazoa</taxon>
        <taxon>Ecdysozoa</taxon>
        <taxon>Arthropoda</taxon>
        <taxon>Chelicerata</taxon>
        <taxon>Arachnida</taxon>
        <taxon>Araneae</taxon>
        <taxon>Araneomorphae</taxon>
        <taxon>Entelegynae</taxon>
        <taxon>Araneoidea</taxon>
        <taxon>Araneidae</taxon>
        <taxon>Araneus</taxon>
    </lineage>
</organism>
<dbReference type="AlphaFoldDB" id="A0A4Y2DBL4"/>
<comment type="caution">
    <text evidence="1">The sequence shown here is derived from an EMBL/GenBank/DDBJ whole genome shotgun (WGS) entry which is preliminary data.</text>
</comment>